<sequence length="591" mass="62054">MHQHYPESAHAHPRLEGWSGSFCSHDSPASTDVPPIRSKACGPWTLFSLDEELEDEDFLSAVEDAENQLAGVLPGPVGCLSPTSSCPQAAVQIPYPRPPALRPSAALAARRQSAPELCRTDHSTPSAAGDALRPCLTSCSWSDGQGPDWPGGAWEGPAQDELDQVLAGLELDLGASAGDPPPAKRARVSDLSGLTSHPEAASPLQEPRETAGPHRTPQLLLRPGATWAAANPPGHIPQPCGTSVPPDHCNPQSPGPWQPYLPPQTWAGNKPGPPGPQAPGTHSCAVSLGTSPAVSSISTPRGPRTSLQTPVVTNHLVQLVTATTRTPARAQTRRFPGPAGLLPQQHDQKDLEEIMVSTPQTPAHGAVAKPRTEAVVTSTQTPVEEDFGRGPWLAMKAALGLDDGDPTCFLRTCSVAVVLQKAALRQLPGNKVPAMAVMVQSLMRSSVDASVVLRDPTGAMQGTVHRALLEARGGELKPGAVLLLRQVGVFSPSLRSHYLNVTPSNLVHIYSPDSGDRDPLRAPQPIPKGPGSPQGRHQLHVATQSRAGLGSLGPPEEEAPESDDLDGLLNELPEHFFSGSSSLGHPEAGPT</sequence>
<dbReference type="GeneID" id="100729336"/>
<dbReference type="Pfam" id="PF15072">
    <property type="entry name" value="HROB"/>
    <property type="match status" value="1"/>
</dbReference>
<dbReference type="PANTHER" id="PTHR14523:SF1">
    <property type="entry name" value="HOMOLOGOUS RECOMBINATION OB-FOLD PROTEIN"/>
    <property type="match status" value="1"/>
</dbReference>
<feature type="region of interest" description="Disordered" evidence="1">
    <location>
        <begin position="510"/>
        <end position="591"/>
    </location>
</feature>
<feature type="compositionally biased region" description="Acidic residues" evidence="1">
    <location>
        <begin position="555"/>
        <end position="566"/>
    </location>
</feature>
<reference evidence="3" key="3">
    <citation type="submission" date="2025-09" db="UniProtKB">
        <authorList>
            <consortium name="Ensembl"/>
        </authorList>
    </citation>
    <scope>IDENTIFICATION</scope>
    <source>
        <strain evidence="3">2N</strain>
    </source>
</reference>
<reference evidence="3" key="2">
    <citation type="submission" date="2025-08" db="UniProtKB">
        <authorList>
            <consortium name="Ensembl"/>
        </authorList>
    </citation>
    <scope>IDENTIFICATION</scope>
    <source>
        <strain evidence="3">2N</strain>
    </source>
</reference>
<feature type="region of interest" description="Disordered" evidence="1">
    <location>
        <begin position="173"/>
        <end position="218"/>
    </location>
</feature>
<dbReference type="OrthoDB" id="21443at2759"/>
<dbReference type="Bgee" id="ENSCPOG00000021687">
    <property type="expression patterns" value="Expressed in testis and 6 other cell types or tissues"/>
</dbReference>
<dbReference type="Ensembl" id="ENSCPOT00000021679.2">
    <property type="protein sequence ID" value="ENSCPOP00000015138.2"/>
    <property type="gene ID" value="ENSCPOG00000021687.2"/>
</dbReference>
<dbReference type="eggNOG" id="ENOG502QV5E">
    <property type="taxonomic scope" value="Eukaryota"/>
</dbReference>
<dbReference type="OMA" id="FFCGTSN"/>
<reference evidence="4" key="1">
    <citation type="journal article" date="2011" name="Nature">
        <title>A high-resolution map of human evolutionary constraint using 29 mammals.</title>
        <authorList>
            <person name="Lindblad-Toh K."/>
            <person name="Garber M."/>
            <person name="Zuk O."/>
            <person name="Lin M.F."/>
            <person name="Parker B.J."/>
            <person name="Washietl S."/>
            <person name="Kheradpour P."/>
            <person name="Ernst J."/>
            <person name="Jordan G."/>
            <person name="Mauceli E."/>
            <person name="Ward L.D."/>
            <person name="Lowe C.B."/>
            <person name="Holloway A.K."/>
            <person name="Clamp M."/>
            <person name="Gnerre S."/>
            <person name="Alfoldi J."/>
            <person name="Beal K."/>
            <person name="Chang J."/>
            <person name="Clawson H."/>
            <person name="Cuff J."/>
            <person name="Di Palma F."/>
            <person name="Fitzgerald S."/>
            <person name="Flicek P."/>
            <person name="Guttman M."/>
            <person name="Hubisz M.J."/>
            <person name="Jaffe D.B."/>
            <person name="Jungreis I."/>
            <person name="Kent W.J."/>
            <person name="Kostka D."/>
            <person name="Lara M."/>
            <person name="Martins A.L."/>
            <person name="Massingham T."/>
            <person name="Moltke I."/>
            <person name="Raney B.J."/>
            <person name="Rasmussen M.D."/>
            <person name="Robinson J."/>
            <person name="Stark A."/>
            <person name="Vilella A.J."/>
            <person name="Wen J."/>
            <person name="Xie X."/>
            <person name="Zody M.C."/>
            <person name="Baldwin J."/>
            <person name="Bloom T."/>
            <person name="Chin C.W."/>
            <person name="Heiman D."/>
            <person name="Nicol R."/>
            <person name="Nusbaum C."/>
            <person name="Young S."/>
            <person name="Wilkinson J."/>
            <person name="Worley K.C."/>
            <person name="Kovar C.L."/>
            <person name="Muzny D.M."/>
            <person name="Gibbs R.A."/>
            <person name="Cree A."/>
            <person name="Dihn H.H."/>
            <person name="Fowler G."/>
            <person name="Jhangiani S."/>
            <person name="Joshi V."/>
            <person name="Lee S."/>
            <person name="Lewis L.R."/>
            <person name="Nazareth L.V."/>
            <person name="Okwuonu G."/>
            <person name="Santibanez J."/>
            <person name="Warren W.C."/>
            <person name="Mardis E.R."/>
            <person name="Weinstock G.M."/>
            <person name="Wilson R.K."/>
            <person name="Delehaunty K."/>
            <person name="Dooling D."/>
            <person name="Fronik C."/>
            <person name="Fulton L."/>
            <person name="Fulton B."/>
            <person name="Graves T."/>
            <person name="Minx P."/>
            <person name="Sodergren E."/>
            <person name="Birney E."/>
            <person name="Margulies E.H."/>
            <person name="Herrero J."/>
            <person name="Green E.D."/>
            <person name="Haussler D."/>
            <person name="Siepel A."/>
            <person name="Goldman N."/>
            <person name="Pollard K.S."/>
            <person name="Pedersen J.S."/>
            <person name="Lander E.S."/>
            <person name="Kellis M."/>
        </authorList>
    </citation>
    <scope>NUCLEOTIDE SEQUENCE [LARGE SCALE GENOMIC DNA]</scope>
    <source>
        <strain evidence="4">2N</strain>
    </source>
</reference>
<dbReference type="Proteomes" id="UP000005447">
    <property type="component" value="Unassembled WGS sequence"/>
</dbReference>
<feature type="region of interest" description="Disordered" evidence="1">
    <location>
        <begin position="361"/>
        <end position="383"/>
    </location>
</feature>
<dbReference type="HOGENOM" id="CLU_028006_0_0_1"/>
<dbReference type="GO" id="GO:0000725">
    <property type="term" value="P:recombinational repair"/>
    <property type="evidence" value="ECO:0007669"/>
    <property type="project" value="InterPro"/>
</dbReference>
<evidence type="ECO:0000313" key="4">
    <source>
        <dbReference type="Proteomes" id="UP000005447"/>
    </source>
</evidence>
<dbReference type="KEGG" id="cpoc:100729336"/>
<evidence type="ECO:0000259" key="2">
    <source>
        <dbReference type="Pfam" id="PF15072"/>
    </source>
</evidence>
<dbReference type="InterPro" id="IPR028045">
    <property type="entry name" value="HROB"/>
</dbReference>
<dbReference type="InParanoid" id="H0VWR0"/>
<accession>H0VWR0</accession>
<dbReference type="VEuPathDB" id="HostDB:ENSCPOG00000021687"/>
<feature type="domain" description="Homologous recombination OB-fold protein OB-fold" evidence="2">
    <location>
        <begin position="430"/>
        <end position="513"/>
    </location>
</feature>
<dbReference type="GeneTree" id="ENSGT00400000022305"/>
<dbReference type="RefSeq" id="XP_013003627.1">
    <property type="nucleotide sequence ID" value="XM_013148173.2"/>
</dbReference>
<dbReference type="InterPro" id="IPR058570">
    <property type="entry name" value="HROB_OB"/>
</dbReference>
<feature type="region of interest" description="Disordered" evidence="1">
    <location>
        <begin position="263"/>
        <end position="284"/>
    </location>
</feature>
<organism evidence="3 4">
    <name type="scientific">Cavia porcellus</name>
    <name type="common">Guinea pig</name>
    <dbReference type="NCBI Taxonomy" id="10141"/>
    <lineage>
        <taxon>Eukaryota</taxon>
        <taxon>Metazoa</taxon>
        <taxon>Chordata</taxon>
        <taxon>Craniata</taxon>
        <taxon>Vertebrata</taxon>
        <taxon>Euteleostomi</taxon>
        <taxon>Mammalia</taxon>
        <taxon>Eutheria</taxon>
        <taxon>Euarchontoglires</taxon>
        <taxon>Glires</taxon>
        <taxon>Rodentia</taxon>
        <taxon>Hystricomorpha</taxon>
        <taxon>Caviidae</taxon>
        <taxon>Cavia</taxon>
    </lineage>
</organism>
<dbReference type="AlphaFoldDB" id="H0VWR0"/>
<gene>
    <name evidence="3" type="primary">Hrob</name>
</gene>
<dbReference type="FunCoup" id="H0VWR0">
    <property type="interactions" value="275"/>
</dbReference>
<protein>
    <recommendedName>
        <fullName evidence="2">Homologous recombination OB-fold protein OB-fold domain-containing protein</fullName>
    </recommendedName>
</protein>
<evidence type="ECO:0000256" key="1">
    <source>
        <dbReference type="SAM" id="MobiDB-lite"/>
    </source>
</evidence>
<evidence type="ECO:0000313" key="3">
    <source>
        <dbReference type="Ensembl" id="ENSCPOP00000015138.2"/>
    </source>
</evidence>
<name>H0VWR0_CAVPO</name>
<dbReference type="CTD" id="78995"/>
<dbReference type="PANTHER" id="PTHR14523">
    <property type="entry name" value="UNCHARACTERIZED PROTEIN C17ORF53 HOMOLOG"/>
    <property type="match status" value="1"/>
</dbReference>
<proteinExistence type="predicted"/>
<dbReference type="EMBL" id="AAKN02045628">
    <property type="status" value="NOT_ANNOTATED_CDS"/>
    <property type="molecule type" value="Genomic_DNA"/>
</dbReference>
<keyword evidence="4" id="KW-1185">Reference proteome</keyword>